<keyword evidence="3" id="KW-0731">Sigma factor</keyword>
<keyword evidence="9" id="KW-1185">Reference proteome</keyword>
<dbReference type="InterPro" id="IPR036388">
    <property type="entry name" value="WH-like_DNA-bd_sf"/>
</dbReference>
<sequence>MRASEQELRAWMLGGLDGDAGAYRCLLDALATLLRTFFGRRLRGADAAVEDLVQDSLIAIHTRRASYDTERPFTAWAYAIARYKLIDHFRRQRITVPVEGLEDLLAVEGFEDAVAAKMDVADLLATLPPKQAAAIHDTRIAGLSIAEAAVRHGISESDVKISVHRGLKTLAARLEGER</sequence>
<dbReference type="SUPFAM" id="SSF88659">
    <property type="entry name" value="Sigma3 and sigma4 domains of RNA polymerase sigma factors"/>
    <property type="match status" value="1"/>
</dbReference>
<evidence type="ECO:0000313" key="8">
    <source>
        <dbReference type="EMBL" id="TPG09934.1"/>
    </source>
</evidence>
<evidence type="ECO:0000256" key="4">
    <source>
        <dbReference type="ARBA" id="ARBA00023125"/>
    </source>
</evidence>
<dbReference type="PANTHER" id="PTHR43133:SF58">
    <property type="entry name" value="ECF RNA POLYMERASE SIGMA FACTOR SIGD"/>
    <property type="match status" value="1"/>
</dbReference>
<feature type="domain" description="RNA polymerase sigma factor 70 region 4 type 2" evidence="7">
    <location>
        <begin position="119"/>
        <end position="170"/>
    </location>
</feature>
<dbReference type="OrthoDB" id="7041663at2"/>
<dbReference type="RefSeq" id="WP_140872482.1">
    <property type="nucleotide sequence ID" value="NZ_RCZK01000013.1"/>
</dbReference>
<comment type="similarity">
    <text evidence="1">Belongs to the sigma-70 factor family. ECF subfamily.</text>
</comment>
<dbReference type="NCBIfam" id="TIGR02937">
    <property type="entry name" value="sigma70-ECF"/>
    <property type="match status" value="1"/>
</dbReference>
<dbReference type="Pfam" id="PF08281">
    <property type="entry name" value="Sigma70_r4_2"/>
    <property type="match status" value="1"/>
</dbReference>
<proteinExistence type="inferred from homology"/>
<evidence type="ECO:0000313" key="9">
    <source>
        <dbReference type="Proteomes" id="UP000318413"/>
    </source>
</evidence>
<feature type="domain" description="RNA polymerase sigma-70 region 2" evidence="6">
    <location>
        <begin position="38"/>
        <end position="93"/>
    </location>
</feature>
<evidence type="ECO:0000256" key="2">
    <source>
        <dbReference type="ARBA" id="ARBA00023015"/>
    </source>
</evidence>
<dbReference type="InterPro" id="IPR039425">
    <property type="entry name" value="RNA_pol_sigma-70-like"/>
</dbReference>
<name>A0A502CBE3_9SPHN</name>
<keyword evidence="4" id="KW-0238">DNA-binding</keyword>
<accession>A0A502CBE3</accession>
<reference evidence="8 9" key="1">
    <citation type="journal article" date="2019" name="Environ. Microbiol.">
        <title>Species interactions and distinct microbial communities in high Arctic permafrost affected cryosols are associated with the CH4 and CO2 gas fluxes.</title>
        <authorList>
            <person name="Altshuler I."/>
            <person name="Hamel J."/>
            <person name="Turney S."/>
            <person name="Magnuson E."/>
            <person name="Levesque R."/>
            <person name="Greer C."/>
            <person name="Whyte L.G."/>
        </authorList>
    </citation>
    <scope>NUCLEOTIDE SEQUENCE [LARGE SCALE GENOMIC DNA]</scope>
    <source>
        <strain evidence="8 9">S5.1</strain>
    </source>
</reference>
<dbReference type="NCBIfam" id="NF009191">
    <property type="entry name" value="PRK12539.1"/>
    <property type="match status" value="1"/>
</dbReference>
<dbReference type="InterPro" id="IPR013324">
    <property type="entry name" value="RNA_pol_sigma_r3/r4-like"/>
</dbReference>
<protein>
    <submittedName>
        <fullName evidence="8">Sigma-70 family RNA polymerase sigma factor</fullName>
    </submittedName>
</protein>
<evidence type="ECO:0000256" key="5">
    <source>
        <dbReference type="ARBA" id="ARBA00023163"/>
    </source>
</evidence>
<evidence type="ECO:0000256" key="3">
    <source>
        <dbReference type="ARBA" id="ARBA00023082"/>
    </source>
</evidence>
<keyword evidence="5" id="KW-0804">Transcription</keyword>
<dbReference type="AlphaFoldDB" id="A0A502CBE3"/>
<dbReference type="Proteomes" id="UP000318413">
    <property type="component" value="Unassembled WGS sequence"/>
</dbReference>
<evidence type="ECO:0000256" key="1">
    <source>
        <dbReference type="ARBA" id="ARBA00010641"/>
    </source>
</evidence>
<dbReference type="GO" id="GO:0006352">
    <property type="term" value="P:DNA-templated transcription initiation"/>
    <property type="evidence" value="ECO:0007669"/>
    <property type="project" value="InterPro"/>
</dbReference>
<dbReference type="Pfam" id="PF04542">
    <property type="entry name" value="Sigma70_r2"/>
    <property type="match status" value="1"/>
</dbReference>
<evidence type="ECO:0000259" key="6">
    <source>
        <dbReference type="Pfam" id="PF04542"/>
    </source>
</evidence>
<comment type="caution">
    <text evidence="8">The sequence shown here is derived from an EMBL/GenBank/DDBJ whole genome shotgun (WGS) entry which is preliminary data.</text>
</comment>
<dbReference type="InterPro" id="IPR013325">
    <property type="entry name" value="RNA_pol_sigma_r2"/>
</dbReference>
<organism evidence="8 9">
    <name type="scientific">Sphingomonas oligophenolica</name>
    <dbReference type="NCBI Taxonomy" id="301154"/>
    <lineage>
        <taxon>Bacteria</taxon>
        <taxon>Pseudomonadati</taxon>
        <taxon>Pseudomonadota</taxon>
        <taxon>Alphaproteobacteria</taxon>
        <taxon>Sphingomonadales</taxon>
        <taxon>Sphingomonadaceae</taxon>
        <taxon>Sphingomonas</taxon>
    </lineage>
</organism>
<dbReference type="InterPro" id="IPR013249">
    <property type="entry name" value="RNA_pol_sigma70_r4_t2"/>
</dbReference>
<dbReference type="SUPFAM" id="SSF88946">
    <property type="entry name" value="Sigma2 domain of RNA polymerase sigma factors"/>
    <property type="match status" value="1"/>
</dbReference>
<dbReference type="GO" id="GO:0003677">
    <property type="term" value="F:DNA binding"/>
    <property type="evidence" value="ECO:0007669"/>
    <property type="project" value="UniProtKB-KW"/>
</dbReference>
<dbReference type="Gene3D" id="1.10.10.10">
    <property type="entry name" value="Winged helix-like DNA-binding domain superfamily/Winged helix DNA-binding domain"/>
    <property type="match status" value="1"/>
</dbReference>
<dbReference type="InterPro" id="IPR014284">
    <property type="entry name" value="RNA_pol_sigma-70_dom"/>
</dbReference>
<gene>
    <name evidence="8" type="ORF">EAH84_13185</name>
</gene>
<dbReference type="EMBL" id="RCZK01000013">
    <property type="protein sequence ID" value="TPG09934.1"/>
    <property type="molecule type" value="Genomic_DNA"/>
</dbReference>
<keyword evidence="2" id="KW-0805">Transcription regulation</keyword>
<dbReference type="GO" id="GO:0016987">
    <property type="term" value="F:sigma factor activity"/>
    <property type="evidence" value="ECO:0007669"/>
    <property type="project" value="UniProtKB-KW"/>
</dbReference>
<dbReference type="PANTHER" id="PTHR43133">
    <property type="entry name" value="RNA POLYMERASE ECF-TYPE SIGMA FACTO"/>
    <property type="match status" value="1"/>
</dbReference>
<evidence type="ECO:0000259" key="7">
    <source>
        <dbReference type="Pfam" id="PF08281"/>
    </source>
</evidence>
<dbReference type="Gene3D" id="1.10.1740.10">
    <property type="match status" value="1"/>
</dbReference>
<dbReference type="InterPro" id="IPR007627">
    <property type="entry name" value="RNA_pol_sigma70_r2"/>
</dbReference>